<dbReference type="RefSeq" id="WP_016442579.1">
    <property type="nucleotide sequence ID" value="NZ_KE150262.1"/>
</dbReference>
<sequence>MAADPHHIDPTTYLGELLTQASPDLMRHMLTDFINQILSVQADSICGANYATPSPDRVNRRNGYRHRQLDTRVGSLDIAIPKLRTASFFPDWLLERRSRAERALTTVIATCYLKGVSTRRMNDLVATLGITNLSKSQVSDMAKDLDATVNDFRTRPLDQGPYYYLSCDALTMKVREGGRVVKTSVLLATGVNKDGYRELLGMQVATAESTASWTGFFRDLIARGLEGVFLVTSDAHLGIQAAVSDCLPQASWQRCRTHFAKNLSSMVSKTQWPTLSAMFHTIFRQPDAASVWGQARDVVEFCSRKFPHVGDYLEESLDEILAFTAAPETIWTKIWSNNPTERLNREIRRRTDVVGIFPNRESVVRLVGAVLAEQHDEWIQQKRYMSLASLAQTRDVIARGVIDEKTISGKEIIA</sequence>
<evidence type="ECO:0000313" key="9">
    <source>
        <dbReference type="Proteomes" id="UP000014393"/>
    </source>
</evidence>
<dbReference type="GO" id="GO:0006313">
    <property type="term" value="P:DNA transposition"/>
    <property type="evidence" value="ECO:0007669"/>
    <property type="project" value="UniProtKB-UniRule"/>
</dbReference>
<dbReference type="OrthoDB" id="9793302at2"/>
<dbReference type="HOGENOM" id="CLU_036805_8_0_11"/>
<dbReference type="Proteomes" id="UP000014393">
    <property type="component" value="Unassembled WGS sequence"/>
</dbReference>
<keyword evidence="4 6" id="KW-0238">DNA-binding</keyword>
<keyword evidence="3 6" id="KW-0815">Transposition</keyword>
<dbReference type="eggNOG" id="COG3328">
    <property type="taxonomic scope" value="Bacteria"/>
</dbReference>
<keyword evidence="5 6" id="KW-0233">DNA recombination</keyword>
<evidence type="ECO:0000313" key="7">
    <source>
        <dbReference type="EMBL" id="EPD26717.1"/>
    </source>
</evidence>
<dbReference type="EMBL" id="AGWM01000011">
    <property type="protein sequence ID" value="EPD26717.1"/>
    <property type="molecule type" value="Genomic_DNA"/>
</dbReference>
<keyword evidence="9" id="KW-1185">Reference proteome</keyword>
<dbReference type="PANTHER" id="PTHR33217:SF7">
    <property type="entry name" value="TRANSPOSASE FOR INSERTION SEQUENCE ELEMENT IS1081"/>
    <property type="match status" value="1"/>
</dbReference>
<protein>
    <recommendedName>
        <fullName evidence="6">Mutator family transposase</fullName>
    </recommendedName>
</protein>
<comment type="caution">
    <text evidence="7">The sequence shown here is derived from an EMBL/GenBank/DDBJ whole genome shotgun (WGS) entry which is preliminary data.</text>
</comment>
<evidence type="ECO:0000313" key="8">
    <source>
        <dbReference type="EMBL" id="EPD27019.1"/>
    </source>
</evidence>
<dbReference type="PATRIC" id="fig|883067.3.peg.1315"/>
<comment type="similarity">
    <text evidence="2 6">Belongs to the transposase mutator family.</text>
</comment>
<dbReference type="GO" id="GO:0003677">
    <property type="term" value="F:DNA binding"/>
    <property type="evidence" value="ECO:0007669"/>
    <property type="project" value="UniProtKB-UniRule"/>
</dbReference>
<accession>S2W2F2</accession>
<dbReference type="AlphaFoldDB" id="S2W2F2"/>
<dbReference type="EMBL" id="AGWM01000010">
    <property type="protein sequence ID" value="EPD27019.1"/>
    <property type="molecule type" value="Genomic_DNA"/>
</dbReference>
<gene>
    <name evidence="8" type="ORF">HMPREF9237_00953</name>
    <name evidence="7" type="ORF">HMPREF9237_01346</name>
</gene>
<dbReference type="InterPro" id="IPR001207">
    <property type="entry name" value="Transposase_mutator"/>
</dbReference>
<comment type="function">
    <text evidence="1 6">Required for the transposition of the insertion element.</text>
</comment>
<proteinExistence type="inferred from homology"/>
<evidence type="ECO:0000256" key="5">
    <source>
        <dbReference type="ARBA" id="ARBA00023172"/>
    </source>
</evidence>
<evidence type="ECO:0000256" key="3">
    <source>
        <dbReference type="ARBA" id="ARBA00022578"/>
    </source>
</evidence>
<dbReference type="NCBIfam" id="NF033543">
    <property type="entry name" value="transpos_IS256"/>
    <property type="match status" value="1"/>
</dbReference>
<name>S2W2F2_9ACTO</name>
<reference evidence="7 9" key="1">
    <citation type="submission" date="2013-05" db="EMBL/GenBank/DDBJ databases">
        <title>The Genome Sequence of Actinobaculum schaalii FB123-CNA2.</title>
        <authorList>
            <consortium name="The Broad Institute Genomics Platform"/>
            <person name="Earl A."/>
            <person name="Ward D."/>
            <person name="Feldgarden M."/>
            <person name="Gevers D."/>
            <person name="Saerens B."/>
            <person name="Vaneechoutte M."/>
            <person name="Walker B."/>
            <person name="Young S."/>
            <person name="Zeng Q."/>
            <person name="Gargeya S."/>
            <person name="Fitzgerald M."/>
            <person name="Haas B."/>
            <person name="Abouelleil A."/>
            <person name="Allen A.W."/>
            <person name="Alvarado L."/>
            <person name="Arachchi H.M."/>
            <person name="Berlin A.M."/>
            <person name="Chapman S.B."/>
            <person name="Gainer-Dewar J."/>
            <person name="Goldberg J."/>
            <person name="Griggs A."/>
            <person name="Gujja S."/>
            <person name="Hansen M."/>
            <person name="Howarth C."/>
            <person name="Imamovic A."/>
            <person name="Ireland A."/>
            <person name="Larimer J."/>
            <person name="McCowan C."/>
            <person name="Murphy C."/>
            <person name="Pearson M."/>
            <person name="Poon T.W."/>
            <person name="Priest M."/>
            <person name="Roberts A."/>
            <person name="Saif S."/>
            <person name="Shea T."/>
            <person name="Sisk P."/>
            <person name="Sykes S."/>
            <person name="Wortman J."/>
            <person name="Nusbaum C."/>
            <person name="Birren B."/>
        </authorList>
    </citation>
    <scope>NUCLEOTIDE SEQUENCE [LARGE SCALE GENOMIC DNA]</scope>
    <source>
        <strain evidence="7 9">FB123-CNA-2</strain>
    </source>
</reference>
<dbReference type="GO" id="GO:0004803">
    <property type="term" value="F:transposase activity"/>
    <property type="evidence" value="ECO:0007669"/>
    <property type="project" value="UniProtKB-UniRule"/>
</dbReference>
<evidence type="ECO:0000256" key="1">
    <source>
        <dbReference type="ARBA" id="ARBA00002190"/>
    </source>
</evidence>
<evidence type="ECO:0000256" key="6">
    <source>
        <dbReference type="RuleBase" id="RU365089"/>
    </source>
</evidence>
<evidence type="ECO:0000256" key="2">
    <source>
        <dbReference type="ARBA" id="ARBA00010961"/>
    </source>
</evidence>
<evidence type="ECO:0000256" key="4">
    <source>
        <dbReference type="ARBA" id="ARBA00023125"/>
    </source>
</evidence>
<keyword evidence="6" id="KW-0814">Transposable element</keyword>
<dbReference type="Pfam" id="PF00872">
    <property type="entry name" value="Transposase_mut"/>
    <property type="match status" value="1"/>
</dbReference>
<organism evidence="7 9">
    <name type="scientific">Actinotignum schaalii FB123-CNA-2</name>
    <dbReference type="NCBI Taxonomy" id="883067"/>
    <lineage>
        <taxon>Bacteria</taxon>
        <taxon>Bacillati</taxon>
        <taxon>Actinomycetota</taxon>
        <taxon>Actinomycetes</taxon>
        <taxon>Actinomycetales</taxon>
        <taxon>Actinomycetaceae</taxon>
        <taxon>Actinotignum</taxon>
    </lineage>
</organism>
<dbReference type="PANTHER" id="PTHR33217">
    <property type="entry name" value="TRANSPOSASE FOR INSERTION SEQUENCE ELEMENT IS1081"/>
    <property type="match status" value="1"/>
</dbReference>